<dbReference type="SUPFAM" id="SSF56281">
    <property type="entry name" value="Metallo-hydrolase/oxidoreductase"/>
    <property type="match status" value="1"/>
</dbReference>
<gene>
    <name evidence="1" type="ORF">GCM10023213_43200</name>
</gene>
<dbReference type="RefSeq" id="WP_345738493.1">
    <property type="nucleotide sequence ID" value="NZ_BAABIA010000010.1"/>
</dbReference>
<dbReference type="PANTHER" id="PTHR46018:SF2">
    <property type="entry name" value="ZINC PHOSPHODIESTERASE ELAC PROTEIN 1"/>
    <property type="match status" value="1"/>
</dbReference>
<reference evidence="2" key="1">
    <citation type="journal article" date="2019" name="Int. J. Syst. Evol. Microbiol.">
        <title>The Global Catalogue of Microorganisms (GCM) 10K type strain sequencing project: providing services to taxonomists for standard genome sequencing and annotation.</title>
        <authorList>
            <consortium name="The Broad Institute Genomics Platform"/>
            <consortium name="The Broad Institute Genome Sequencing Center for Infectious Disease"/>
            <person name="Wu L."/>
            <person name="Ma J."/>
        </authorList>
    </citation>
    <scope>NUCLEOTIDE SEQUENCE [LARGE SCALE GENOMIC DNA]</scope>
    <source>
        <strain evidence="2">JCM 18053</strain>
    </source>
</reference>
<dbReference type="PANTHER" id="PTHR46018">
    <property type="entry name" value="ZINC PHOSPHODIESTERASE ELAC PROTEIN 1"/>
    <property type="match status" value="1"/>
</dbReference>
<organism evidence="1 2">
    <name type="scientific">Prosthecobacter algae</name>
    <dbReference type="NCBI Taxonomy" id="1144682"/>
    <lineage>
        <taxon>Bacteria</taxon>
        <taxon>Pseudomonadati</taxon>
        <taxon>Verrucomicrobiota</taxon>
        <taxon>Verrucomicrobiia</taxon>
        <taxon>Verrucomicrobiales</taxon>
        <taxon>Verrucomicrobiaceae</taxon>
        <taxon>Prosthecobacter</taxon>
    </lineage>
</organism>
<sequence length="336" mass="38256">MSITFQVLGTADGDNAMFVQVDSGQSVERLLFDCGEGCLSSLPFGEILSLDQVFFSHLHMDHIAGFDSFFRATFNRTSKPNQLWGPPDTARILQHRFQGVLWNLQEEMTGSWRVCEVHPEEIQSARFELPEAFATRHEEAPRPRQRVIWEGVGVTVEAVTMEHRTPTLAYIIREKPRRNVDLTRLAALGLRPGPWMKNLKEASESATTVEIEGSMHSLEDLREKLIVETSGDTLAYLTDFLLDEAAMERLILALQGCRVIVCEGQYRHSDLDLAKKNFHMTTVLSATLAQRAQVDELVLFHLSDRYGREEWLEMLAEAREIFPNARFPTHWELGNA</sequence>
<evidence type="ECO:0000313" key="2">
    <source>
        <dbReference type="Proteomes" id="UP001499852"/>
    </source>
</evidence>
<keyword evidence="2" id="KW-1185">Reference proteome</keyword>
<dbReference type="InterPro" id="IPR036866">
    <property type="entry name" value="RibonucZ/Hydroxyglut_hydro"/>
</dbReference>
<accession>A0ABP9PK19</accession>
<dbReference type="Pfam" id="PF23023">
    <property type="entry name" value="Anti-Pycsar_Apyc1"/>
    <property type="match status" value="1"/>
</dbReference>
<dbReference type="Proteomes" id="UP001499852">
    <property type="component" value="Unassembled WGS sequence"/>
</dbReference>
<protein>
    <submittedName>
        <fullName evidence="1">MBL fold metallo-hydrolase</fullName>
    </submittedName>
</protein>
<name>A0ABP9PK19_9BACT</name>
<proteinExistence type="predicted"/>
<evidence type="ECO:0000313" key="1">
    <source>
        <dbReference type="EMBL" id="GAA5147879.1"/>
    </source>
</evidence>
<dbReference type="Gene3D" id="3.60.15.10">
    <property type="entry name" value="Ribonuclease Z/Hydroxyacylglutathione hydrolase-like"/>
    <property type="match status" value="1"/>
</dbReference>
<dbReference type="EMBL" id="BAABIA010000010">
    <property type="protein sequence ID" value="GAA5147879.1"/>
    <property type="molecule type" value="Genomic_DNA"/>
</dbReference>
<comment type="caution">
    <text evidence="1">The sequence shown here is derived from an EMBL/GenBank/DDBJ whole genome shotgun (WGS) entry which is preliminary data.</text>
</comment>